<sequence>MQPAAAPHSAGVQPMLHTGHRRTHTVRPNTSHRRQRTQCCPPPCTPALQDSSSIPAAQSARYPGHPSALSPATPLKACAGHRSIRRDRYSAHNPAA</sequence>
<evidence type="ECO:0000313" key="2">
    <source>
        <dbReference type="EMBL" id="KAG9493860.1"/>
    </source>
</evidence>
<feature type="compositionally biased region" description="Basic residues" evidence="1">
    <location>
        <begin position="18"/>
        <end position="36"/>
    </location>
</feature>
<evidence type="ECO:0000256" key="1">
    <source>
        <dbReference type="SAM" id="MobiDB-lite"/>
    </source>
</evidence>
<reference evidence="2" key="1">
    <citation type="thesis" date="2020" institute="ProQuest LLC" country="789 East Eisenhower Parkway, Ann Arbor, MI, USA">
        <title>Comparative Genomics and Chromosome Evolution.</title>
        <authorList>
            <person name="Mudd A.B."/>
        </authorList>
    </citation>
    <scope>NUCLEOTIDE SEQUENCE</scope>
    <source>
        <strain evidence="2">HN-11 Male</strain>
        <tissue evidence="2">Kidney and liver</tissue>
    </source>
</reference>
<gene>
    <name evidence="2" type="ORF">GDO78_001630</name>
</gene>
<organism evidence="2 3">
    <name type="scientific">Eleutherodactylus coqui</name>
    <name type="common">Puerto Rican coqui</name>
    <dbReference type="NCBI Taxonomy" id="57060"/>
    <lineage>
        <taxon>Eukaryota</taxon>
        <taxon>Metazoa</taxon>
        <taxon>Chordata</taxon>
        <taxon>Craniata</taxon>
        <taxon>Vertebrata</taxon>
        <taxon>Euteleostomi</taxon>
        <taxon>Amphibia</taxon>
        <taxon>Batrachia</taxon>
        <taxon>Anura</taxon>
        <taxon>Neobatrachia</taxon>
        <taxon>Hyloidea</taxon>
        <taxon>Eleutherodactylidae</taxon>
        <taxon>Eleutherodactylinae</taxon>
        <taxon>Eleutherodactylus</taxon>
        <taxon>Eleutherodactylus</taxon>
    </lineage>
</organism>
<dbReference type="AlphaFoldDB" id="A0A8J6FWC8"/>
<accession>A0A8J6FWC8</accession>
<keyword evidence="3" id="KW-1185">Reference proteome</keyword>
<dbReference type="EMBL" id="WNTK01000001">
    <property type="protein sequence ID" value="KAG9493860.1"/>
    <property type="molecule type" value="Genomic_DNA"/>
</dbReference>
<dbReference type="Proteomes" id="UP000770717">
    <property type="component" value="Unassembled WGS sequence"/>
</dbReference>
<protein>
    <submittedName>
        <fullName evidence="2">Uncharacterized protein</fullName>
    </submittedName>
</protein>
<comment type="caution">
    <text evidence="2">The sequence shown here is derived from an EMBL/GenBank/DDBJ whole genome shotgun (WGS) entry which is preliminary data.</text>
</comment>
<feature type="region of interest" description="Disordered" evidence="1">
    <location>
        <begin position="1"/>
        <end position="96"/>
    </location>
</feature>
<evidence type="ECO:0000313" key="3">
    <source>
        <dbReference type="Proteomes" id="UP000770717"/>
    </source>
</evidence>
<name>A0A8J6FWC8_ELECQ</name>
<proteinExistence type="predicted"/>